<gene>
    <name evidence="4" type="ORF">SEMRO_743_G196110.1</name>
</gene>
<keyword evidence="2" id="KW-0812">Transmembrane</keyword>
<feature type="domain" description="PDZ" evidence="3">
    <location>
        <begin position="210"/>
        <end position="291"/>
    </location>
</feature>
<feature type="compositionally biased region" description="Acidic residues" evidence="1">
    <location>
        <begin position="14"/>
        <end position="33"/>
    </location>
</feature>
<sequence>MAEEVATATKEMAIEAEENEQDDGQDPLVEETNEQAAAVVVHCSDDEEATSIHVSELEWGAATDDPEISDPHRGDEVDSLLDLEAPSPPEPSNFPARAEAVIAEPLDESIRGIPVVKISHRQEEIINVPEIVELDEDDEKAPDDARPNGGVRLARAIRNSVLFKRPQMVSVDVEATPIHEPSVRTVGDSFDEDEEPLPVSQHRVAQFISARVIRKNPTDDLGFKIRMEEEENIFGVTAIKKDGLLANSPILEGDKLISINSQACLGMKLPGIMRLLETATDHVTITCQNPRGDGSLVECYVMRPTPSTKLGIDLTNQPTHRRARRTRTRPVINSVDSEGIMVDSLLNPGDRILSVNGQSVSDTRAVAEVLSKTTSPHVTVLARTKEQTAAIVTTEPEQGTRSRVFDLYGTPARALRLRDGRADTQAYDSARQATNIGAIALAIILVATPARSGVFITGKNWMFAVFALFGIVNVPWFFRKPGQRFSLLQALCNALLLGYMTYVLFVESKDDEEFSTAWFCAFYIPLLLLVNIPVCFVQPEEADGPLDANDHEPTTTDGEDHRVGVCPV</sequence>
<dbReference type="EMBL" id="CAICTM010000742">
    <property type="protein sequence ID" value="CAB9515869.1"/>
    <property type="molecule type" value="Genomic_DNA"/>
</dbReference>
<reference evidence="4" key="1">
    <citation type="submission" date="2020-06" db="EMBL/GenBank/DDBJ databases">
        <authorList>
            <consortium name="Plant Systems Biology data submission"/>
        </authorList>
    </citation>
    <scope>NUCLEOTIDE SEQUENCE</scope>
    <source>
        <strain evidence="4">D6</strain>
    </source>
</reference>
<dbReference type="InterPro" id="IPR001478">
    <property type="entry name" value="PDZ"/>
</dbReference>
<dbReference type="Gene3D" id="2.30.42.10">
    <property type="match status" value="2"/>
</dbReference>
<keyword evidence="2" id="KW-1133">Transmembrane helix</keyword>
<dbReference type="SUPFAM" id="SSF50156">
    <property type="entry name" value="PDZ domain-like"/>
    <property type="match status" value="2"/>
</dbReference>
<name>A0A9N8ECH0_9STRA</name>
<dbReference type="AlphaFoldDB" id="A0A9N8ECH0"/>
<evidence type="ECO:0000256" key="1">
    <source>
        <dbReference type="SAM" id="MobiDB-lite"/>
    </source>
</evidence>
<dbReference type="SMART" id="SM00228">
    <property type="entry name" value="PDZ"/>
    <property type="match status" value="2"/>
</dbReference>
<feature type="compositionally biased region" description="Basic and acidic residues" evidence="1">
    <location>
        <begin position="548"/>
        <end position="568"/>
    </location>
</feature>
<evidence type="ECO:0000313" key="4">
    <source>
        <dbReference type="EMBL" id="CAB9515869.1"/>
    </source>
</evidence>
<accession>A0A9N8ECH0</accession>
<dbReference type="InterPro" id="IPR036034">
    <property type="entry name" value="PDZ_sf"/>
</dbReference>
<keyword evidence="2" id="KW-0472">Membrane</keyword>
<dbReference type="CDD" id="cd00136">
    <property type="entry name" value="PDZ_canonical"/>
    <property type="match status" value="1"/>
</dbReference>
<evidence type="ECO:0000256" key="2">
    <source>
        <dbReference type="SAM" id="Phobius"/>
    </source>
</evidence>
<evidence type="ECO:0000313" key="5">
    <source>
        <dbReference type="Proteomes" id="UP001153069"/>
    </source>
</evidence>
<dbReference type="PROSITE" id="PS50106">
    <property type="entry name" value="PDZ"/>
    <property type="match status" value="1"/>
</dbReference>
<dbReference type="Pfam" id="PF00595">
    <property type="entry name" value="PDZ"/>
    <property type="match status" value="1"/>
</dbReference>
<feature type="transmembrane region" description="Helical" evidence="2">
    <location>
        <begin position="516"/>
        <end position="537"/>
    </location>
</feature>
<keyword evidence="5" id="KW-1185">Reference proteome</keyword>
<feature type="region of interest" description="Disordered" evidence="1">
    <location>
        <begin position="545"/>
        <end position="568"/>
    </location>
</feature>
<feature type="transmembrane region" description="Helical" evidence="2">
    <location>
        <begin position="485"/>
        <end position="504"/>
    </location>
</feature>
<proteinExistence type="predicted"/>
<protein>
    <recommendedName>
        <fullName evidence="3">PDZ domain-containing protein</fullName>
    </recommendedName>
</protein>
<feature type="transmembrane region" description="Helical" evidence="2">
    <location>
        <begin position="461"/>
        <end position="478"/>
    </location>
</feature>
<comment type="caution">
    <text evidence="4">The sequence shown here is derived from an EMBL/GenBank/DDBJ whole genome shotgun (WGS) entry which is preliminary data.</text>
</comment>
<feature type="region of interest" description="Disordered" evidence="1">
    <location>
        <begin position="1"/>
        <end position="95"/>
    </location>
</feature>
<dbReference type="Proteomes" id="UP001153069">
    <property type="component" value="Unassembled WGS sequence"/>
</dbReference>
<organism evidence="4 5">
    <name type="scientific">Seminavis robusta</name>
    <dbReference type="NCBI Taxonomy" id="568900"/>
    <lineage>
        <taxon>Eukaryota</taxon>
        <taxon>Sar</taxon>
        <taxon>Stramenopiles</taxon>
        <taxon>Ochrophyta</taxon>
        <taxon>Bacillariophyta</taxon>
        <taxon>Bacillariophyceae</taxon>
        <taxon>Bacillariophycidae</taxon>
        <taxon>Naviculales</taxon>
        <taxon>Naviculaceae</taxon>
        <taxon>Seminavis</taxon>
    </lineage>
</organism>
<evidence type="ECO:0000259" key="3">
    <source>
        <dbReference type="PROSITE" id="PS50106"/>
    </source>
</evidence>